<evidence type="ECO:0000256" key="2">
    <source>
        <dbReference type="ARBA" id="ARBA00022737"/>
    </source>
</evidence>
<keyword evidence="2" id="KW-0677">Repeat</keyword>
<evidence type="ECO:0000256" key="1">
    <source>
        <dbReference type="ARBA" id="ARBA00009646"/>
    </source>
</evidence>
<proteinExistence type="inferred from homology"/>
<dbReference type="SMART" id="SM00247">
    <property type="entry name" value="XTALbg"/>
    <property type="match status" value="1"/>
</dbReference>
<dbReference type="InterPro" id="IPR011024">
    <property type="entry name" value="G_crystallin-like"/>
</dbReference>
<accession>A0A1V9ZWN6</accession>
<comment type="similarity">
    <text evidence="1">Belongs to the beta/gamma-crystallin family.</text>
</comment>
<dbReference type="Gene3D" id="2.60.20.10">
    <property type="entry name" value="Crystallins"/>
    <property type="match status" value="1"/>
</dbReference>
<dbReference type="Proteomes" id="UP000243217">
    <property type="component" value="Unassembled WGS sequence"/>
</dbReference>
<dbReference type="AlphaFoldDB" id="A0A1V9ZWN6"/>
<dbReference type="SUPFAM" id="SSF49695">
    <property type="entry name" value="gamma-Crystallin-like"/>
    <property type="match status" value="1"/>
</dbReference>
<dbReference type="InterPro" id="IPR001064">
    <property type="entry name" value="Beta/gamma_crystallin"/>
</dbReference>
<dbReference type="EMBL" id="JNBS01001195">
    <property type="protein sequence ID" value="OQS02200.1"/>
    <property type="molecule type" value="Genomic_DNA"/>
</dbReference>
<evidence type="ECO:0000313" key="5">
    <source>
        <dbReference type="Proteomes" id="UP000243217"/>
    </source>
</evidence>
<dbReference type="STRING" id="74557.A0A1V9ZWN6"/>
<comment type="caution">
    <text evidence="4">The sequence shown here is derived from an EMBL/GenBank/DDBJ whole genome shotgun (WGS) entry which is preliminary data.</text>
</comment>
<name>A0A1V9ZWN6_9STRA</name>
<protein>
    <recommendedName>
        <fullName evidence="3">Beta/gamma crystallin 'Greek key' domain-containing protein</fullName>
    </recommendedName>
</protein>
<evidence type="ECO:0000259" key="3">
    <source>
        <dbReference type="SMART" id="SM00247"/>
    </source>
</evidence>
<feature type="domain" description="Beta/gamma crystallin 'Greek key'" evidence="3">
    <location>
        <begin position="12"/>
        <end position="92"/>
    </location>
</feature>
<gene>
    <name evidence="4" type="ORF">THRCLA_21484</name>
</gene>
<sequence length="114" mass="12681">MLLASALAQETVVTIYTDVMFKGFSMNLTSGTCATNISNFWAQSISSIRIQPGYDVVGYANASLAGYYMIWDKDAMSLRKLWNDRIMSYIVRPQTHALTSQPDNLQNVAMLNTG</sequence>
<reference evidence="4 5" key="1">
    <citation type="journal article" date="2014" name="Genome Biol. Evol.">
        <title>The secreted proteins of Achlya hypogyna and Thraustotheca clavata identify the ancestral oomycete secretome and reveal gene acquisitions by horizontal gene transfer.</title>
        <authorList>
            <person name="Misner I."/>
            <person name="Blouin N."/>
            <person name="Leonard G."/>
            <person name="Richards T.A."/>
            <person name="Lane C.E."/>
        </authorList>
    </citation>
    <scope>NUCLEOTIDE SEQUENCE [LARGE SCALE GENOMIC DNA]</scope>
    <source>
        <strain evidence="4 5">ATCC 34112</strain>
    </source>
</reference>
<keyword evidence="5" id="KW-1185">Reference proteome</keyword>
<evidence type="ECO:0000313" key="4">
    <source>
        <dbReference type="EMBL" id="OQS02200.1"/>
    </source>
</evidence>
<organism evidence="4 5">
    <name type="scientific">Thraustotheca clavata</name>
    <dbReference type="NCBI Taxonomy" id="74557"/>
    <lineage>
        <taxon>Eukaryota</taxon>
        <taxon>Sar</taxon>
        <taxon>Stramenopiles</taxon>
        <taxon>Oomycota</taxon>
        <taxon>Saprolegniomycetes</taxon>
        <taxon>Saprolegniales</taxon>
        <taxon>Achlyaceae</taxon>
        <taxon>Thraustotheca</taxon>
    </lineage>
</organism>